<evidence type="ECO:0000313" key="2">
    <source>
        <dbReference type="Proteomes" id="UP000239522"/>
    </source>
</evidence>
<name>A0A2S7KK87_9FLAO</name>
<accession>A0A2S7KK87</accession>
<dbReference type="OrthoDB" id="1262821at2"/>
<keyword evidence="2" id="KW-1185">Reference proteome</keyword>
<evidence type="ECO:0000313" key="1">
    <source>
        <dbReference type="EMBL" id="PQB03037.1"/>
    </source>
</evidence>
<evidence type="ECO:0008006" key="3">
    <source>
        <dbReference type="Google" id="ProtNLM"/>
    </source>
</evidence>
<organism evidence="1 2">
    <name type="scientific">Polaribacter filamentus</name>
    <dbReference type="NCBI Taxonomy" id="53483"/>
    <lineage>
        <taxon>Bacteria</taxon>
        <taxon>Pseudomonadati</taxon>
        <taxon>Bacteroidota</taxon>
        <taxon>Flavobacteriia</taxon>
        <taxon>Flavobacteriales</taxon>
        <taxon>Flavobacteriaceae</taxon>
    </lineage>
</organism>
<dbReference type="AlphaFoldDB" id="A0A2S7KK87"/>
<proteinExistence type="predicted"/>
<reference evidence="1 2" key="1">
    <citation type="submission" date="2016-11" db="EMBL/GenBank/DDBJ databases">
        <title>Trade-off between light-utilization and light-protection in marine flavobacteria.</title>
        <authorList>
            <person name="Kumagai Y."/>
        </authorList>
    </citation>
    <scope>NUCLEOTIDE SEQUENCE [LARGE SCALE GENOMIC DNA]</scope>
    <source>
        <strain evidence="1 2">ATCC 700397</strain>
    </source>
</reference>
<dbReference type="EMBL" id="MQUA01000014">
    <property type="protein sequence ID" value="PQB03037.1"/>
    <property type="molecule type" value="Genomic_DNA"/>
</dbReference>
<gene>
    <name evidence="1" type="ORF">BST83_17015</name>
</gene>
<comment type="caution">
    <text evidence="1">The sequence shown here is derived from an EMBL/GenBank/DDBJ whole genome shotgun (WGS) entry which is preliminary data.</text>
</comment>
<protein>
    <recommendedName>
        <fullName evidence="3">Glycine dehydrogenase</fullName>
    </recommendedName>
</protein>
<sequence>MFKKFFINCDQATTICDKSQYNEATILDKVKLNIHFLRCRICALYTKQNVFLSSLYKGQAKSCKEIKQCLTDFEKAALKKSIESKI</sequence>
<dbReference type="Proteomes" id="UP000239522">
    <property type="component" value="Unassembled WGS sequence"/>
</dbReference>